<dbReference type="InterPro" id="IPR024055">
    <property type="entry name" value="TIF2_asu_C"/>
</dbReference>
<dbReference type="GO" id="GO:0005850">
    <property type="term" value="C:eukaryotic translation initiation factor 2 complex"/>
    <property type="evidence" value="ECO:0007669"/>
    <property type="project" value="TreeGrafter"/>
</dbReference>
<dbReference type="Proteomes" id="UP000775213">
    <property type="component" value="Unassembled WGS sequence"/>
</dbReference>
<gene>
    <name evidence="2" type="ORF">IEQ34_010974</name>
</gene>
<dbReference type="GO" id="GO:0033290">
    <property type="term" value="C:eukaryotic 48S preinitiation complex"/>
    <property type="evidence" value="ECO:0007669"/>
    <property type="project" value="TreeGrafter"/>
</dbReference>
<dbReference type="PANTHER" id="PTHR10602">
    <property type="entry name" value="EUKARYOTIC TRANSLATION INITIATION FACTOR 2 SUBUNIT 1"/>
    <property type="match status" value="1"/>
</dbReference>
<evidence type="ECO:0000313" key="2">
    <source>
        <dbReference type="EMBL" id="KAH0460311.1"/>
    </source>
</evidence>
<accession>A0AAV7GW98</accession>
<dbReference type="GO" id="GO:0003743">
    <property type="term" value="F:translation initiation factor activity"/>
    <property type="evidence" value="ECO:0007669"/>
    <property type="project" value="InterPro"/>
</dbReference>
<evidence type="ECO:0000256" key="1">
    <source>
        <dbReference type="ARBA" id="ARBA00022917"/>
    </source>
</evidence>
<name>A0AAV7GW98_DENCH</name>
<evidence type="ECO:0000313" key="3">
    <source>
        <dbReference type="Proteomes" id="UP000775213"/>
    </source>
</evidence>
<dbReference type="GO" id="GO:0003723">
    <property type="term" value="F:RNA binding"/>
    <property type="evidence" value="ECO:0007669"/>
    <property type="project" value="InterPro"/>
</dbReference>
<dbReference type="Gene3D" id="3.30.70.1130">
    <property type="entry name" value="EIF_2_alpha"/>
    <property type="match status" value="1"/>
</dbReference>
<dbReference type="PANTHER" id="PTHR10602:SF0">
    <property type="entry name" value="EUKARYOTIC TRANSLATION INITIATION FACTOR 2 SUBUNIT 1"/>
    <property type="match status" value="1"/>
</dbReference>
<organism evidence="2 3">
    <name type="scientific">Dendrobium chrysotoxum</name>
    <name type="common">Orchid</name>
    <dbReference type="NCBI Taxonomy" id="161865"/>
    <lineage>
        <taxon>Eukaryota</taxon>
        <taxon>Viridiplantae</taxon>
        <taxon>Streptophyta</taxon>
        <taxon>Embryophyta</taxon>
        <taxon>Tracheophyta</taxon>
        <taxon>Spermatophyta</taxon>
        <taxon>Magnoliopsida</taxon>
        <taxon>Liliopsida</taxon>
        <taxon>Asparagales</taxon>
        <taxon>Orchidaceae</taxon>
        <taxon>Epidendroideae</taxon>
        <taxon>Malaxideae</taxon>
        <taxon>Dendrobiinae</taxon>
        <taxon>Dendrobium</taxon>
    </lineage>
</organism>
<dbReference type="AlphaFoldDB" id="A0AAV7GW98"/>
<protein>
    <submittedName>
        <fullName evidence="2">Uncharacterized protein</fullName>
    </submittedName>
</protein>
<dbReference type="GO" id="GO:0043022">
    <property type="term" value="F:ribosome binding"/>
    <property type="evidence" value="ECO:0007669"/>
    <property type="project" value="TreeGrafter"/>
</dbReference>
<comment type="caution">
    <text evidence="2">The sequence shown here is derived from an EMBL/GenBank/DDBJ whole genome shotgun (WGS) entry which is preliminary data.</text>
</comment>
<keyword evidence="3" id="KW-1185">Reference proteome</keyword>
<reference evidence="2 3" key="1">
    <citation type="journal article" date="2021" name="Hortic Res">
        <title>Chromosome-scale assembly of the Dendrobium chrysotoxum genome enhances the understanding of orchid evolution.</title>
        <authorList>
            <person name="Zhang Y."/>
            <person name="Zhang G.Q."/>
            <person name="Zhang D."/>
            <person name="Liu X.D."/>
            <person name="Xu X.Y."/>
            <person name="Sun W.H."/>
            <person name="Yu X."/>
            <person name="Zhu X."/>
            <person name="Wang Z.W."/>
            <person name="Zhao X."/>
            <person name="Zhong W.Y."/>
            <person name="Chen H."/>
            <person name="Yin W.L."/>
            <person name="Huang T."/>
            <person name="Niu S.C."/>
            <person name="Liu Z.J."/>
        </authorList>
    </citation>
    <scope>NUCLEOTIDE SEQUENCE [LARGE SCALE GENOMIC DNA]</scope>
    <source>
        <strain evidence="2">Lindl</strain>
    </source>
</reference>
<dbReference type="SUPFAM" id="SSF110993">
    <property type="entry name" value="eIF-2-alpha, C-terminal domain"/>
    <property type="match status" value="1"/>
</dbReference>
<proteinExistence type="predicted"/>
<dbReference type="EMBL" id="JAGFBR010000010">
    <property type="protein sequence ID" value="KAH0460311.1"/>
    <property type="molecule type" value="Genomic_DNA"/>
</dbReference>
<sequence length="74" mass="8249">MRKVEAIGNDDCLYVLTTQTLDKDKGIIILNNSIKACLEAIQNEKGKLIVKEAPRAVSECEDTLLAEHMAKYNL</sequence>
<keyword evidence="1" id="KW-0648">Protein biosynthesis</keyword>
<dbReference type="InterPro" id="IPR011488">
    <property type="entry name" value="TIF_2_asu"/>
</dbReference>